<keyword evidence="1" id="KW-0175">Coiled coil</keyword>
<dbReference type="Gene3D" id="3.20.80.10">
    <property type="entry name" value="Regulatory factor, effector binding domain"/>
    <property type="match status" value="1"/>
</dbReference>
<feature type="region of interest" description="Disordered" evidence="2">
    <location>
        <begin position="355"/>
        <end position="386"/>
    </location>
</feature>
<dbReference type="PANTHER" id="PTHR15949:SF3">
    <property type="entry name" value="TESTIS-EXPRESSED PROTEIN 264"/>
    <property type="match status" value="1"/>
</dbReference>
<name>A0A914C687_9BILA</name>
<reference evidence="4" key="1">
    <citation type="submission" date="2022-11" db="UniProtKB">
        <authorList>
            <consortium name="WormBaseParasite"/>
        </authorList>
    </citation>
    <scope>IDENTIFICATION</scope>
</reference>
<feature type="coiled-coil region" evidence="1">
    <location>
        <begin position="15"/>
        <end position="118"/>
    </location>
</feature>
<dbReference type="GO" id="GO:0106300">
    <property type="term" value="P:protein-DNA covalent cross-linking repair"/>
    <property type="evidence" value="ECO:0007669"/>
    <property type="project" value="TreeGrafter"/>
</dbReference>
<dbReference type="GO" id="GO:0005789">
    <property type="term" value="C:endoplasmic reticulum membrane"/>
    <property type="evidence" value="ECO:0007669"/>
    <property type="project" value="TreeGrafter"/>
</dbReference>
<dbReference type="WBParaSite" id="ACRNAN_Path_409.g1548.t1">
    <property type="protein sequence ID" value="ACRNAN_Path_409.g1548.t1"/>
    <property type="gene ID" value="ACRNAN_Path_409.g1548"/>
</dbReference>
<dbReference type="AlphaFoldDB" id="A0A914C687"/>
<organism evidence="3 4">
    <name type="scientific">Acrobeloides nanus</name>
    <dbReference type="NCBI Taxonomy" id="290746"/>
    <lineage>
        <taxon>Eukaryota</taxon>
        <taxon>Metazoa</taxon>
        <taxon>Ecdysozoa</taxon>
        <taxon>Nematoda</taxon>
        <taxon>Chromadorea</taxon>
        <taxon>Rhabditida</taxon>
        <taxon>Tylenchina</taxon>
        <taxon>Cephalobomorpha</taxon>
        <taxon>Cephaloboidea</taxon>
        <taxon>Cephalobidae</taxon>
        <taxon>Acrobeloides</taxon>
    </lineage>
</organism>
<dbReference type="GO" id="GO:0061709">
    <property type="term" value="P:reticulophagy"/>
    <property type="evidence" value="ECO:0007669"/>
    <property type="project" value="TreeGrafter"/>
</dbReference>
<proteinExistence type="predicted"/>
<feature type="compositionally biased region" description="Basic and acidic residues" evidence="2">
    <location>
        <begin position="355"/>
        <end position="376"/>
    </location>
</feature>
<dbReference type="GO" id="GO:0005634">
    <property type="term" value="C:nucleus"/>
    <property type="evidence" value="ECO:0007669"/>
    <property type="project" value="TreeGrafter"/>
</dbReference>
<dbReference type="GO" id="GO:0000421">
    <property type="term" value="C:autophagosome membrane"/>
    <property type="evidence" value="ECO:0007669"/>
    <property type="project" value="TreeGrafter"/>
</dbReference>
<dbReference type="Proteomes" id="UP000887540">
    <property type="component" value="Unplaced"/>
</dbReference>
<sequence>MDITNELSFNSPEYVETCELMLNNLNEELNFSDNDSWEEKKFMQAYELWKEANQELEQLQTTISKISKKLKDKSEEYHEESETSKNVENLLLNTIEMKESKEKELDGLKKMINNMNSIFEAENKSQQELLSKSSIAPILLQRIRNLVSRKQRKISLINLPIEFIVYYWIKSDIFRSVNVSKVENAFDRVKQLTIFYKHAIGPYQKVGKYFCEIDSLVPKGVPTVGIYYDDPQVVPSEICQAAVGCIYAFDNQVLFDESACERLKQKGYEQKVIPAPGSAVHTRQLFNTMLCIFRLIWFSYPAIKKFVKKNELEVQLALEVCKVQPDGNRYVDIYMPIGAANGYYVKEHLNPQDLEEKLSISRSDSEPETQSEKELSQNDLEEEERE</sequence>
<dbReference type="GO" id="GO:0005657">
    <property type="term" value="C:replication fork"/>
    <property type="evidence" value="ECO:0007669"/>
    <property type="project" value="TreeGrafter"/>
</dbReference>
<evidence type="ECO:0000256" key="2">
    <source>
        <dbReference type="SAM" id="MobiDB-lite"/>
    </source>
</evidence>
<evidence type="ECO:0000313" key="3">
    <source>
        <dbReference type="Proteomes" id="UP000887540"/>
    </source>
</evidence>
<evidence type="ECO:0000256" key="1">
    <source>
        <dbReference type="SAM" id="Coils"/>
    </source>
</evidence>
<evidence type="ECO:0000313" key="4">
    <source>
        <dbReference type="WBParaSite" id="ACRNAN_Path_409.g1548.t1"/>
    </source>
</evidence>
<accession>A0A914C687</accession>
<keyword evidence="3" id="KW-1185">Reference proteome</keyword>
<dbReference type="InterPro" id="IPR011256">
    <property type="entry name" value="Reg_factor_effector_dom_sf"/>
</dbReference>
<dbReference type="PANTHER" id="PTHR15949">
    <property type="entry name" value="TESTIS-EXPRESSED PROTEIN 264"/>
    <property type="match status" value="1"/>
</dbReference>
<protein>
    <submittedName>
        <fullName evidence="4">Uncharacterized protein</fullName>
    </submittedName>
</protein>